<dbReference type="OrthoDB" id="9815144at2"/>
<evidence type="ECO:0000313" key="2">
    <source>
        <dbReference type="Proteomes" id="UP000187735"/>
    </source>
</evidence>
<keyword evidence="2" id="KW-1185">Reference proteome</keyword>
<evidence type="ECO:0000313" key="1">
    <source>
        <dbReference type="EMBL" id="APZ95897.1"/>
    </source>
</evidence>
<dbReference type="AlphaFoldDB" id="A0A1P8WPB3"/>
<dbReference type="Proteomes" id="UP000187735">
    <property type="component" value="Chromosome"/>
</dbReference>
<sequence length="226" mass="25617">MKTILAIGAHYDDCIFGVPGVLLQAVRKNYRVVTLHMIGDYTNWPPADGRAVAKMTTELSADRGVEAKFLDFASHRFDARLENQIVVAKAIAEIKPDIAFALWKEDNHNDHMVASELSRIALRHAGRILGDESYRPPKDIYFYDNGPRHTVGFEPNTFVDVTDEWDEAMEWLGKLNSWVRQEAFEKGTTIGSMTTKESLARYRGATCGARYAEAFWNPVHRKVDIL</sequence>
<dbReference type="EMBL" id="CP017641">
    <property type="protein sequence ID" value="APZ95897.1"/>
    <property type="molecule type" value="Genomic_DNA"/>
</dbReference>
<proteinExistence type="predicted"/>
<accession>A0A1P8WPB3</accession>
<dbReference type="RefSeq" id="WP_077026995.1">
    <property type="nucleotide sequence ID" value="NZ_CP017641.1"/>
</dbReference>
<dbReference type="KEGG" id="fmr:Fuma_05560"/>
<dbReference type="InterPro" id="IPR003737">
    <property type="entry name" value="GlcNAc_PI_deacetylase-related"/>
</dbReference>
<dbReference type="Pfam" id="PF02585">
    <property type="entry name" value="PIG-L"/>
    <property type="match status" value="1"/>
</dbReference>
<dbReference type="STRING" id="1891926.Fuma_05560"/>
<protein>
    <submittedName>
        <fullName evidence="1">Bacillithiol biosynthesis deacetylase</fullName>
    </submittedName>
</protein>
<dbReference type="Gene3D" id="3.40.50.10320">
    <property type="entry name" value="LmbE-like"/>
    <property type="match status" value="1"/>
</dbReference>
<dbReference type="InterPro" id="IPR024078">
    <property type="entry name" value="LmbE-like_dom_sf"/>
</dbReference>
<reference evidence="1 2" key="1">
    <citation type="journal article" date="2016" name="Front. Microbiol.">
        <title>Fuerstia marisgermanicae gen. nov., sp. nov., an Unusual Member of the Phylum Planctomycetes from the German Wadden Sea.</title>
        <authorList>
            <person name="Kohn T."/>
            <person name="Heuer A."/>
            <person name="Jogler M."/>
            <person name="Vollmers J."/>
            <person name="Boedeker C."/>
            <person name="Bunk B."/>
            <person name="Rast P."/>
            <person name="Borchert D."/>
            <person name="Glockner I."/>
            <person name="Freese H.M."/>
            <person name="Klenk H.P."/>
            <person name="Overmann J."/>
            <person name="Kaster A.K."/>
            <person name="Rohde M."/>
            <person name="Wiegand S."/>
            <person name="Jogler C."/>
        </authorList>
    </citation>
    <scope>NUCLEOTIDE SEQUENCE [LARGE SCALE GENOMIC DNA]</scope>
    <source>
        <strain evidence="1 2">NH11</strain>
    </source>
</reference>
<dbReference type="SUPFAM" id="SSF102588">
    <property type="entry name" value="LmbE-like"/>
    <property type="match status" value="1"/>
</dbReference>
<name>A0A1P8WPB3_9PLAN</name>
<gene>
    <name evidence="1" type="ORF">Fuma_05560</name>
</gene>
<organism evidence="1 2">
    <name type="scientific">Fuerstiella marisgermanici</name>
    <dbReference type="NCBI Taxonomy" id="1891926"/>
    <lineage>
        <taxon>Bacteria</taxon>
        <taxon>Pseudomonadati</taxon>
        <taxon>Planctomycetota</taxon>
        <taxon>Planctomycetia</taxon>
        <taxon>Planctomycetales</taxon>
        <taxon>Planctomycetaceae</taxon>
        <taxon>Fuerstiella</taxon>
    </lineage>
</organism>